<dbReference type="Proteomes" id="UP000198929">
    <property type="component" value="Unassembled WGS sequence"/>
</dbReference>
<dbReference type="STRING" id="1121357.SAMN05661109_01254"/>
<dbReference type="RefSeq" id="WP_092257772.1">
    <property type="nucleotide sequence ID" value="NZ_CP047199.1"/>
</dbReference>
<keyword evidence="2" id="KW-0812">Transmembrane</keyword>
<sequence>MHKITRITLATTTAAAMAFSGTTVASADNRPNPFGSSVTTTEYKTDKDDKPILDDKGNRIPIRKGEQTHQAPQSIADAWGSMQQLGESSSKGSSKSDADAASSQDSSSQVPAWVIPVVGVLSAVGLLVAVLNYLVPAWSINLIPLA</sequence>
<name>A0A1H9SU71_9CORY</name>
<evidence type="ECO:0000313" key="4">
    <source>
        <dbReference type="EMBL" id="SER87943.1"/>
    </source>
</evidence>
<feature type="region of interest" description="Disordered" evidence="1">
    <location>
        <begin position="24"/>
        <end position="109"/>
    </location>
</feature>
<keyword evidence="2" id="KW-1133">Transmembrane helix</keyword>
<evidence type="ECO:0000256" key="1">
    <source>
        <dbReference type="SAM" id="MobiDB-lite"/>
    </source>
</evidence>
<dbReference type="EMBL" id="FOGQ01000004">
    <property type="protein sequence ID" value="SER87943.1"/>
    <property type="molecule type" value="Genomic_DNA"/>
</dbReference>
<gene>
    <name evidence="4" type="ORF">SAMN05661109_01254</name>
</gene>
<accession>A0A1H9SU71</accession>
<evidence type="ECO:0000313" key="5">
    <source>
        <dbReference type="Proteomes" id="UP000198929"/>
    </source>
</evidence>
<feature type="signal peptide" evidence="3">
    <location>
        <begin position="1"/>
        <end position="27"/>
    </location>
</feature>
<feature type="compositionally biased region" description="Low complexity" evidence="1">
    <location>
        <begin position="88"/>
        <end position="109"/>
    </location>
</feature>
<feature type="transmembrane region" description="Helical" evidence="2">
    <location>
        <begin position="113"/>
        <end position="135"/>
    </location>
</feature>
<keyword evidence="3" id="KW-0732">Signal</keyword>
<feature type="chain" id="PRO_5011640477" description="Secreted protein" evidence="3">
    <location>
        <begin position="28"/>
        <end position="146"/>
    </location>
</feature>
<evidence type="ECO:0000256" key="3">
    <source>
        <dbReference type="SAM" id="SignalP"/>
    </source>
</evidence>
<dbReference type="AlphaFoldDB" id="A0A1H9SU71"/>
<feature type="compositionally biased region" description="Basic and acidic residues" evidence="1">
    <location>
        <begin position="43"/>
        <end position="67"/>
    </location>
</feature>
<organism evidence="4 5">
    <name type="scientific">Corynebacterium cystitidis DSM 20524</name>
    <dbReference type="NCBI Taxonomy" id="1121357"/>
    <lineage>
        <taxon>Bacteria</taxon>
        <taxon>Bacillati</taxon>
        <taxon>Actinomycetota</taxon>
        <taxon>Actinomycetes</taxon>
        <taxon>Mycobacteriales</taxon>
        <taxon>Corynebacteriaceae</taxon>
        <taxon>Corynebacterium</taxon>
    </lineage>
</organism>
<evidence type="ECO:0000256" key="2">
    <source>
        <dbReference type="SAM" id="Phobius"/>
    </source>
</evidence>
<keyword evidence="5" id="KW-1185">Reference proteome</keyword>
<evidence type="ECO:0008006" key="6">
    <source>
        <dbReference type="Google" id="ProtNLM"/>
    </source>
</evidence>
<reference evidence="5" key="1">
    <citation type="submission" date="2016-10" db="EMBL/GenBank/DDBJ databases">
        <authorList>
            <person name="Varghese N."/>
            <person name="Submissions S."/>
        </authorList>
    </citation>
    <scope>NUCLEOTIDE SEQUENCE [LARGE SCALE GENOMIC DNA]</scope>
    <source>
        <strain evidence="5">DSM 20524</strain>
    </source>
</reference>
<protein>
    <recommendedName>
        <fullName evidence="6">Secreted protein</fullName>
    </recommendedName>
</protein>
<keyword evidence="2" id="KW-0472">Membrane</keyword>
<proteinExistence type="predicted"/>